<evidence type="ECO:0000313" key="8">
    <source>
        <dbReference type="EMBL" id="ORY66846.1"/>
    </source>
</evidence>
<dbReference type="EMBL" id="MCOG01000049">
    <property type="protein sequence ID" value="ORY66846.1"/>
    <property type="molecule type" value="Genomic_DNA"/>
</dbReference>
<dbReference type="InterPro" id="IPR036249">
    <property type="entry name" value="Thioredoxin-like_sf"/>
</dbReference>
<evidence type="ECO:0000256" key="3">
    <source>
        <dbReference type="ARBA" id="ARBA00038812"/>
    </source>
</evidence>
<keyword evidence="9" id="KW-1185">Reference proteome</keyword>
<evidence type="ECO:0000256" key="2">
    <source>
        <dbReference type="ARBA" id="ARBA00023230"/>
    </source>
</evidence>
<evidence type="ECO:0000256" key="6">
    <source>
        <dbReference type="SAM" id="MobiDB-lite"/>
    </source>
</evidence>
<evidence type="ECO:0000256" key="5">
    <source>
        <dbReference type="ARBA" id="ARBA00046062"/>
    </source>
</evidence>
<feature type="region of interest" description="Disordered" evidence="6">
    <location>
        <begin position="361"/>
        <end position="411"/>
    </location>
</feature>
<keyword evidence="2" id="KW-0834">Unfolded protein response</keyword>
<dbReference type="GO" id="GO:0036503">
    <property type="term" value="P:ERAD pathway"/>
    <property type="evidence" value="ECO:0007669"/>
    <property type="project" value="TreeGrafter"/>
</dbReference>
<feature type="domain" description="UBX" evidence="7">
    <location>
        <begin position="231"/>
        <end position="311"/>
    </location>
</feature>
<dbReference type="Proteomes" id="UP000193920">
    <property type="component" value="Unassembled WGS sequence"/>
</dbReference>
<reference evidence="8 9" key="1">
    <citation type="submission" date="2016-08" db="EMBL/GenBank/DDBJ databases">
        <title>A Parts List for Fungal Cellulosomes Revealed by Comparative Genomics.</title>
        <authorList>
            <consortium name="DOE Joint Genome Institute"/>
            <person name="Haitjema C.H."/>
            <person name="Gilmore S.P."/>
            <person name="Henske J.K."/>
            <person name="Solomon K.V."/>
            <person name="De Groot R."/>
            <person name="Kuo A."/>
            <person name="Mondo S.J."/>
            <person name="Salamov A.A."/>
            <person name="Labutti K."/>
            <person name="Zhao Z."/>
            <person name="Chiniquy J."/>
            <person name="Barry K."/>
            <person name="Brewer H.M."/>
            <person name="Purvine S.O."/>
            <person name="Wright A.T."/>
            <person name="Boxma B."/>
            <person name="Van Alen T."/>
            <person name="Hackstein J.H."/>
            <person name="Baker S.E."/>
            <person name="Grigoriev I.V."/>
            <person name="O'Malley M.A."/>
        </authorList>
    </citation>
    <scope>NUCLEOTIDE SEQUENCE [LARGE SCALE GENOMIC DNA]</scope>
    <source>
        <strain evidence="8 9">G1</strain>
    </source>
</reference>
<feature type="compositionally biased region" description="Basic and acidic residues" evidence="6">
    <location>
        <begin position="155"/>
        <end position="168"/>
    </location>
</feature>
<dbReference type="GO" id="GO:0005789">
    <property type="term" value="C:endoplasmic reticulum membrane"/>
    <property type="evidence" value="ECO:0007669"/>
    <property type="project" value="UniProtKB-SubCell"/>
</dbReference>
<protein>
    <recommendedName>
        <fullName evidence="4">UBX domain-containing protein 2</fullName>
    </recommendedName>
</protein>
<feature type="compositionally biased region" description="Basic and acidic residues" evidence="6">
    <location>
        <begin position="380"/>
        <end position="401"/>
    </location>
</feature>
<feature type="compositionally biased region" description="Low complexity" evidence="6">
    <location>
        <begin position="124"/>
        <end position="146"/>
    </location>
</feature>
<evidence type="ECO:0000256" key="4">
    <source>
        <dbReference type="ARBA" id="ARBA00041575"/>
    </source>
</evidence>
<dbReference type="GO" id="GO:0006986">
    <property type="term" value="P:response to unfolded protein"/>
    <property type="evidence" value="ECO:0007669"/>
    <property type="project" value="UniProtKB-KW"/>
</dbReference>
<gene>
    <name evidence="8" type="ORF">LY90DRAFT_667792</name>
</gene>
<name>A0A1Y2E6D7_9FUNG</name>
<sequence length="411" mass="47125">MENQQSPWFEGSVGDAVAKATNEKLLFLSFIYDDDENSTKMRELLSDSDISTLMKSKSVAIEMKKGSETYNLFSQIFPTFFCPCLVFIQNGRLIYFLNSEATKEKVIENINKYSDLEQSNPTVSAPNENNTTSNANANTASSPQTSGSMQVAAEKAQKEKELNDKKKTERIEELKKLKHDNDARRKQILEQINNDRKERESRNNSHNSSRGNSSDDISKLMNEKSKSNTGSNSNEVIMSVRYLDGSLLRQEFKRSQKLSDVRKWIDDTTKEKGIFKPYNLETKYPEHQFSFGEETKTLLDLNLDDTDLLICKPVTKVFSSANPRQALNVSKYFTANFFKDFLFFLYAFVLSLNIFYEPKKEEGEGENSNDAKKGKIRMNSNERRMGTLDDIRNDNNKKPHETYNGNSTNQQ</sequence>
<comment type="subunit">
    <text evidence="3">Directly interacts with VCP. Interacts with UBQLN1. Forms a complex with VCP and UBQLN1.</text>
</comment>
<proteinExistence type="predicted"/>
<feature type="region of interest" description="Disordered" evidence="6">
    <location>
        <begin position="117"/>
        <end position="168"/>
    </location>
</feature>
<dbReference type="AlphaFoldDB" id="A0A1Y2E6D7"/>
<comment type="subcellular location">
    <subcellularLocation>
        <location evidence="1">Endoplasmic reticulum membrane</location>
        <topology evidence="1">Peripheral membrane protein</topology>
    </subcellularLocation>
</comment>
<dbReference type="Pfam" id="PF23187">
    <property type="entry name" value="UBX7_N"/>
    <property type="match status" value="1"/>
</dbReference>
<comment type="function">
    <text evidence="5">Involved in endoplasmic reticulum-associated protein degradation (ERAD). Acts as a platform to recruit both UBQLN1 and VCP to the ER during ERAD.</text>
</comment>
<dbReference type="SUPFAM" id="SSF52833">
    <property type="entry name" value="Thioredoxin-like"/>
    <property type="match status" value="1"/>
</dbReference>
<dbReference type="OrthoDB" id="2445133at2759"/>
<evidence type="ECO:0000313" key="9">
    <source>
        <dbReference type="Proteomes" id="UP000193920"/>
    </source>
</evidence>
<dbReference type="InterPro" id="IPR029071">
    <property type="entry name" value="Ubiquitin-like_domsf"/>
</dbReference>
<feature type="region of interest" description="Disordered" evidence="6">
    <location>
        <begin position="192"/>
        <end position="232"/>
    </location>
</feature>
<feature type="compositionally biased region" description="Low complexity" evidence="6">
    <location>
        <begin position="204"/>
        <end position="214"/>
    </location>
</feature>
<dbReference type="Gene3D" id="3.10.20.90">
    <property type="entry name" value="Phosphatidylinositol 3-kinase Catalytic Subunit, Chain A, domain 1"/>
    <property type="match status" value="1"/>
</dbReference>
<evidence type="ECO:0000259" key="7">
    <source>
        <dbReference type="PROSITE" id="PS50033"/>
    </source>
</evidence>
<dbReference type="SUPFAM" id="SSF54236">
    <property type="entry name" value="Ubiquitin-like"/>
    <property type="match status" value="1"/>
</dbReference>
<dbReference type="STRING" id="1754190.A0A1Y2E6D7"/>
<dbReference type="InterPro" id="IPR001012">
    <property type="entry name" value="UBX_dom"/>
</dbReference>
<feature type="compositionally biased region" description="Basic and acidic residues" evidence="6">
    <location>
        <begin position="216"/>
        <end position="226"/>
    </location>
</feature>
<dbReference type="PROSITE" id="PS50033">
    <property type="entry name" value="UBX"/>
    <property type="match status" value="1"/>
</dbReference>
<evidence type="ECO:0000256" key="1">
    <source>
        <dbReference type="ARBA" id="ARBA00004406"/>
    </source>
</evidence>
<dbReference type="PANTHER" id="PTHR46424:SF1">
    <property type="entry name" value="UBX DOMAIN-CONTAINING PROTEIN 4"/>
    <property type="match status" value="1"/>
</dbReference>
<dbReference type="Pfam" id="PF00789">
    <property type="entry name" value="UBX"/>
    <property type="match status" value="1"/>
</dbReference>
<organism evidence="8 9">
    <name type="scientific">Neocallimastix californiae</name>
    <dbReference type="NCBI Taxonomy" id="1754190"/>
    <lineage>
        <taxon>Eukaryota</taxon>
        <taxon>Fungi</taxon>
        <taxon>Fungi incertae sedis</taxon>
        <taxon>Chytridiomycota</taxon>
        <taxon>Chytridiomycota incertae sedis</taxon>
        <taxon>Neocallimastigomycetes</taxon>
        <taxon>Neocallimastigales</taxon>
        <taxon>Neocallimastigaceae</taxon>
        <taxon>Neocallimastix</taxon>
    </lineage>
</organism>
<dbReference type="PANTHER" id="PTHR46424">
    <property type="entry name" value="UBX DOMAIN-CONTAINING PROTEIN 4"/>
    <property type="match status" value="1"/>
</dbReference>
<accession>A0A1Y2E6D7</accession>
<feature type="compositionally biased region" description="Basic and acidic residues" evidence="6">
    <location>
        <begin position="192"/>
        <end position="203"/>
    </location>
</feature>
<comment type="caution">
    <text evidence="8">The sequence shown here is derived from an EMBL/GenBank/DDBJ whole genome shotgun (WGS) entry which is preliminary data.</text>
</comment>